<gene>
    <name evidence="1" type="ORF">LCGC14_0580720</name>
</gene>
<protein>
    <submittedName>
        <fullName evidence="1">Uncharacterized protein</fullName>
    </submittedName>
</protein>
<evidence type="ECO:0000313" key="1">
    <source>
        <dbReference type="EMBL" id="KKN55600.1"/>
    </source>
</evidence>
<sequence length="56" mass="6166">MKNARIEECPEYKNTGYGIVGIQKEKEKCPDSCCYGTSRENCTLGKEAASECKSPS</sequence>
<organism evidence="1">
    <name type="scientific">marine sediment metagenome</name>
    <dbReference type="NCBI Taxonomy" id="412755"/>
    <lineage>
        <taxon>unclassified sequences</taxon>
        <taxon>metagenomes</taxon>
        <taxon>ecological metagenomes</taxon>
    </lineage>
</organism>
<name>A0A0F9RGG6_9ZZZZ</name>
<dbReference type="AlphaFoldDB" id="A0A0F9RGG6"/>
<reference evidence="1" key="1">
    <citation type="journal article" date="2015" name="Nature">
        <title>Complex archaea that bridge the gap between prokaryotes and eukaryotes.</title>
        <authorList>
            <person name="Spang A."/>
            <person name="Saw J.H."/>
            <person name="Jorgensen S.L."/>
            <person name="Zaremba-Niedzwiedzka K."/>
            <person name="Martijn J."/>
            <person name="Lind A.E."/>
            <person name="van Eijk R."/>
            <person name="Schleper C."/>
            <person name="Guy L."/>
            <person name="Ettema T.J."/>
        </authorList>
    </citation>
    <scope>NUCLEOTIDE SEQUENCE</scope>
</reference>
<dbReference type="EMBL" id="LAZR01000878">
    <property type="protein sequence ID" value="KKN55600.1"/>
    <property type="molecule type" value="Genomic_DNA"/>
</dbReference>
<accession>A0A0F9RGG6</accession>
<comment type="caution">
    <text evidence="1">The sequence shown here is derived from an EMBL/GenBank/DDBJ whole genome shotgun (WGS) entry which is preliminary data.</text>
</comment>
<proteinExistence type="predicted"/>